<gene>
    <name evidence="2" type="ORF">HNQ79_002800</name>
</gene>
<reference evidence="2 3" key="1">
    <citation type="submission" date="2020-08" db="EMBL/GenBank/DDBJ databases">
        <title>Genomic Encyclopedia of Type Strains, Phase IV (KMG-IV): sequencing the most valuable type-strain genomes for metagenomic binning, comparative biology and taxonomic classification.</title>
        <authorList>
            <person name="Goeker M."/>
        </authorList>
    </citation>
    <scope>NUCLEOTIDE SEQUENCE [LARGE SCALE GENOMIC DNA]</scope>
    <source>
        <strain evidence="2 3">DSM 40141</strain>
    </source>
</reference>
<dbReference type="EMBL" id="JACHEM010000006">
    <property type="protein sequence ID" value="MBB6436336.1"/>
    <property type="molecule type" value="Genomic_DNA"/>
</dbReference>
<evidence type="ECO:0000313" key="2">
    <source>
        <dbReference type="EMBL" id="MBB6436336.1"/>
    </source>
</evidence>
<name>A0A7X0LQW0_9ACTN</name>
<proteinExistence type="predicted"/>
<comment type="caution">
    <text evidence="2">The sequence shown here is derived from an EMBL/GenBank/DDBJ whole genome shotgun (WGS) entry which is preliminary data.</text>
</comment>
<dbReference type="AlphaFoldDB" id="A0A7X0LQW0"/>
<organism evidence="2 3">
    <name type="scientific">Streptomyces candidus</name>
    <dbReference type="NCBI Taxonomy" id="67283"/>
    <lineage>
        <taxon>Bacteria</taxon>
        <taxon>Bacillati</taxon>
        <taxon>Actinomycetota</taxon>
        <taxon>Actinomycetes</taxon>
        <taxon>Kitasatosporales</taxon>
        <taxon>Streptomycetaceae</taxon>
        <taxon>Streptomyces</taxon>
    </lineage>
</organism>
<protein>
    <submittedName>
        <fullName evidence="2">Uncharacterized protein</fullName>
    </submittedName>
</protein>
<keyword evidence="3" id="KW-1185">Reference proteome</keyword>
<sequence length="53" mass="5792">MTCTWTDTARGDRGRIPVVTAGGSRPGAQPEASLRRARYAATCNRFPQVRLSQ</sequence>
<dbReference type="Proteomes" id="UP000540423">
    <property type="component" value="Unassembled WGS sequence"/>
</dbReference>
<accession>A0A7X0LQW0</accession>
<evidence type="ECO:0000256" key="1">
    <source>
        <dbReference type="SAM" id="MobiDB-lite"/>
    </source>
</evidence>
<feature type="region of interest" description="Disordered" evidence="1">
    <location>
        <begin position="1"/>
        <end position="35"/>
    </location>
</feature>
<evidence type="ECO:0000313" key="3">
    <source>
        <dbReference type="Proteomes" id="UP000540423"/>
    </source>
</evidence>